<keyword evidence="8" id="KW-0067">ATP-binding</keyword>
<protein>
    <recommendedName>
        <fullName evidence="3">tRNA threonylcarbamoyladenosine biosynthesis protein TsaE</fullName>
    </recommendedName>
    <alternativeName>
        <fullName evidence="10">t(6)A37 threonylcarbamoyladenosine biosynthesis protein TsaE</fullName>
    </alternativeName>
</protein>
<keyword evidence="6" id="KW-0479">Metal-binding</keyword>
<comment type="caution">
    <text evidence="11">The sequence shown here is derived from an EMBL/GenBank/DDBJ whole genome shotgun (WGS) entry which is preliminary data.</text>
</comment>
<keyword evidence="12" id="KW-1185">Reference proteome</keyword>
<dbReference type="PANTHER" id="PTHR33540:SF2">
    <property type="entry name" value="TRNA THREONYLCARBAMOYLADENOSINE BIOSYNTHESIS PROTEIN TSAE"/>
    <property type="match status" value="1"/>
</dbReference>
<dbReference type="GO" id="GO:0002949">
    <property type="term" value="P:tRNA threonylcarbamoyladenosine modification"/>
    <property type="evidence" value="ECO:0007669"/>
    <property type="project" value="InterPro"/>
</dbReference>
<dbReference type="GO" id="GO:0005524">
    <property type="term" value="F:ATP binding"/>
    <property type="evidence" value="ECO:0007669"/>
    <property type="project" value="UniProtKB-KW"/>
</dbReference>
<proteinExistence type="inferred from homology"/>
<reference evidence="11" key="1">
    <citation type="submission" date="2017-05" db="EMBL/GenBank/DDBJ databases">
        <authorList>
            <person name="Varghese N."/>
            <person name="Submissions S."/>
        </authorList>
    </citation>
    <scope>NUCLEOTIDE SEQUENCE</scope>
    <source>
        <strain evidence="11">DSM 18763</strain>
    </source>
</reference>
<dbReference type="Gene3D" id="3.40.50.300">
    <property type="entry name" value="P-loop containing nucleotide triphosphate hydrolases"/>
    <property type="match status" value="1"/>
</dbReference>
<evidence type="ECO:0000256" key="6">
    <source>
        <dbReference type="ARBA" id="ARBA00022723"/>
    </source>
</evidence>
<keyword evidence="5" id="KW-0819">tRNA processing</keyword>
<evidence type="ECO:0000256" key="1">
    <source>
        <dbReference type="ARBA" id="ARBA00004496"/>
    </source>
</evidence>
<dbReference type="NCBIfam" id="TIGR00150">
    <property type="entry name" value="T6A_YjeE"/>
    <property type="match status" value="1"/>
</dbReference>
<dbReference type="Pfam" id="PF02367">
    <property type="entry name" value="TsaE"/>
    <property type="match status" value="1"/>
</dbReference>
<dbReference type="AlphaFoldDB" id="A0AA45WPR1"/>
<dbReference type="Proteomes" id="UP001157947">
    <property type="component" value="Unassembled WGS sequence"/>
</dbReference>
<gene>
    <name evidence="11" type="ORF">SAMN06264868_12519</name>
</gene>
<dbReference type="RefSeq" id="WP_265134915.1">
    <property type="nucleotide sequence ID" value="NZ_FXTX01000025.1"/>
</dbReference>
<dbReference type="EMBL" id="FXTX01000025">
    <property type="protein sequence ID" value="SMP22168.1"/>
    <property type="molecule type" value="Genomic_DNA"/>
</dbReference>
<comment type="subcellular location">
    <subcellularLocation>
        <location evidence="1">Cytoplasm</location>
    </subcellularLocation>
</comment>
<dbReference type="GO" id="GO:0005737">
    <property type="term" value="C:cytoplasm"/>
    <property type="evidence" value="ECO:0007669"/>
    <property type="project" value="UniProtKB-SubCell"/>
</dbReference>
<evidence type="ECO:0000313" key="12">
    <source>
        <dbReference type="Proteomes" id="UP001157947"/>
    </source>
</evidence>
<comment type="similarity">
    <text evidence="2">Belongs to the TsaE family.</text>
</comment>
<evidence type="ECO:0000256" key="10">
    <source>
        <dbReference type="ARBA" id="ARBA00032441"/>
    </source>
</evidence>
<evidence type="ECO:0000256" key="4">
    <source>
        <dbReference type="ARBA" id="ARBA00022490"/>
    </source>
</evidence>
<keyword evidence="7" id="KW-0547">Nucleotide-binding</keyword>
<evidence type="ECO:0000256" key="7">
    <source>
        <dbReference type="ARBA" id="ARBA00022741"/>
    </source>
</evidence>
<sequence length="143" mass="16807">MKKKIIINNLQELEDFANKVVKCLKGDELLLLEGNLAAGKTTFTKYIAKNFGIDDYEVVSPTFNIMNIYEGRQFDIYHIDLYRVDDFDITDFIGKGLIIIEWPKEDYTKYTKNQIKFSFNVLDNERREITIETDLDIEDCLNM</sequence>
<evidence type="ECO:0000256" key="8">
    <source>
        <dbReference type="ARBA" id="ARBA00022840"/>
    </source>
</evidence>
<accession>A0AA45WPR1</accession>
<dbReference type="InterPro" id="IPR027417">
    <property type="entry name" value="P-loop_NTPase"/>
</dbReference>
<organism evidence="11 12">
    <name type="scientific">Venenivibrio stagnispumantis</name>
    <dbReference type="NCBI Taxonomy" id="407998"/>
    <lineage>
        <taxon>Bacteria</taxon>
        <taxon>Pseudomonadati</taxon>
        <taxon>Aquificota</taxon>
        <taxon>Aquificia</taxon>
        <taxon>Aquificales</taxon>
        <taxon>Hydrogenothermaceae</taxon>
        <taxon>Venenivibrio</taxon>
    </lineage>
</organism>
<dbReference type="PANTHER" id="PTHR33540">
    <property type="entry name" value="TRNA THREONYLCARBAMOYLADENOSINE BIOSYNTHESIS PROTEIN TSAE"/>
    <property type="match status" value="1"/>
</dbReference>
<dbReference type="GO" id="GO:0046872">
    <property type="term" value="F:metal ion binding"/>
    <property type="evidence" value="ECO:0007669"/>
    <property type="project" value="UniProtKB-KW"/>
</dbReference>
<evidence type="ECO:0000256" key="2">
    <source>
        <dbReference type="ARBA" id="ARBA00007599"/>
    </source>
</evidence>
<evidence type="ECO:0000256" key="5">
    <source>
        <dbReference type="ARBA" id="ARBA00022694"/>
    </source>
</evidence>
<evidence type="ECO:0000313" key="11">
    <source>
        <dbReference type="EMBL" id="SMP22168.1"/>
    </source>
</evidence>
<dbReference type="SUPFAM" id="SSF52540">
    <property type="entry name" value="P-loop containing nucleoside triphosphate hydrolases"/>
    <property type="match status" value="1"/>
</dbReference>
<keyword evidence="9" id="KW-0460">Magnesium</keyword>
<evidence type="ECO:0000256" key="9">
    <source>
        <dbReference type="ARBA" id="ARBA00022842"/>
    </source>
</evidence>
<keyword evidence="4" id="KW-0963">Cytoplasm</keyword>
<name>A0AA45WPR1_9AQUI</name>
<dbReference type="InterPro" id="IPR003442">
    <property type="entry name" value="T6A_TsaE"/>
</dbReference>
<evidence type="ECO:0000256" key="3">
    <source>
        <dbReference type="ARBA" id="ARBA00019010"/>
    </source>
</evidence>